<organism evidence="1 2">
    <name type="scientific">Sulfitobacter profundi</name>
    <dbReference type="NCBI Taxonomy" id="2679961"/>
    <lineage>
        <taxon>Bacteria</taxon>
        <taxon>Pseudomonadati</taxon>
        <taxon>Pseudomonadota</taxon>
        <taxon>Alphaproteobacteria</taxon>
        <taxon>Rhodobacterales</taxon>
        <taxon>Roseobacteraceae</taxon>
        <taxon>Sulfitobacter</taxon>
    </lineage>
</organism>
<dbReference type="EMBL" id="JBHSWA010000001">
    <property type="protein sequence ID" value="MFC6641336.1"/>
    <property type="molecule type" value="Genomic_DNA"/>
</dbReference>
<dbReference type="Proteomes" id="UP001596403">
    <property type="component" value="Unassembled WGS sequence"/>
</dbReference>
<reference evidence="2" key="1">
    <citation type="journal article" date="2019" name="Int. J. Syst. Evol. Microbiol.">
        <title>The Global Catalogue of Microorganisms (GCM) 10K type strain sequencing project: providing services to taxonomists for standard genome sequencing and annotation.</title>
        <authorList>
            <consortium name="The Broad Institute Genomics Platform"/>
            <consortium name="The Broad Institute Genome Sequencing Center for Infectious Disease"/>
            <person name="Wu L."/>
            <person name="Ma J."/>
        </authorList>
    </citation>
    <scope>NUCLEOTIDE SEQUENCE [LARGE SCALE GENOMIC DNA]</scope>
    <source>
        <strain evidence="2">NBRC 111368</strain>
    </source>
</reference>
<name>A0ABW1YYC0_9RHOB</name>
<keyword evidence="2" id="KW-1185">Reference proteome</keyword>
<accession>A0ABW1YYC0</accession>
<dbReference type="RefSeq" id="WP_165935633.1">
    <property type="nucleotide sequence ID" value="NZ_JBHSWA010000001.1"/>
</dbReference>
<comment type="caution">
    <text evidence="1">The sequence shown here is derived from an EMBL/GenBank/DDBJ whole genome shotgun (WGS) entry which is preliminary data.</text>
</comment>
<protein>
    <submittedName>
        <fullName evidence="1">Uncharacterized protein</fullName>
    </submittedName>
</protein>
<evidence type="ECO:0000313" key="2">
    <source>
        <dbReference type="Proteomes" id="UP001596403"/>
    </source>
</evidence>
<sequence length="163" mass="18512">MFVSMVLMHWPKQVQCMAGYFDKRVEGDAALGGTRYERASIGYAKMRSPTSCRMLTTLIATNERKELIGAFQIRFIADCLYDDVPSRWKNTCNRGVANCRYPHPQALSQFTPPNSITYVRNVGHAGKLVQLIWIVKTQITEIHIFCNSDKPSACTYSIKNALR</sequence>
<evidence type="ECO:0000313" key="1">
    <source>
        <dbReference type="EMBL" id="MFC6641336.1"/>
    </source>
</evidence>
<proteinExistence type="predicted"/>
<gene>
    <name evidence="1" type="ORF">ACFQAU_05825</name>
</gene>